<dbReference type="RefSeq" id="WP_005476461.1">
    <property type="nucleotide sequence ID" value="NZ_JARULZ010000001.1"/>
</dbReference>
<feature type="compositionally biased region" description="Low complexity" evidence="1">
    <location>
        <begin position="27"/>
        <end position="64"/>
    </location>
</feature>
<comment type="caution">
    <text evidence="2">The sequence shown here is derived from an EMBL/GenBank/DDBJ whole genome shotgun (WGS) entry which is preliminary data.</text>
</comment>
<feature type="region of interest" description="Disordered" evidence="1">
    <location>
        <begin position="1"/>
        <end position="64"/>
    </location>
</feature>
<protein>
    <submittedName>
        <fullName evidence="2">Uncharacterized protein</fullName>
    </submittedName>
</protein>
<evidence type="ECO:0000256" key="1">
    <source>
        <dbReference type="SAM" id="MobiDB-lite"/>
    </source>
</evidence>
<evidence type="ECO:0000313" key="3">
    <source>
        <dbReference type="Proteomes" id="UP001310290"/>
    </source>
</evidence>
<dbReference type="GeneID" id="96264857"/>
<accession>A0ABU8APL0</accession>
<name>A0ABU8APL0_9ACTN</name>
<gene>
    <name evidence="2" type="ORF">QBA35_20205</name>
</gene>
<dbReference type="EMBL" id="JARULZ010000001">
    <property type="protein sequence ID" value="MEH0635619.1"/>
    <property type="molecule type" value="Genomic_DNA"/>
</dbReference>
<sequence>MSGQQQPSGARDERDRREPRGNRFDAGGNIDNSGIISGGNTNINSNNTNSNNTTNSHNITDSNNTTTIENKVKKFVLGNPALAVSLCVVLAAGGVWGGSELFGTAIGGGDTVDTSVVSQEGLAGARSTLEQIRVAERVADTAAWCELAQPSDSGCAAFVDSALNAKAESYREQVDAVGLGEPEESDGGARMQLRWKGQDQGYVSLAWNGGRWQLASTDYGLFKLCGTGVFISLVDARNQQAKCGPFSLPAS</sequence>
<evidence type="ECO:0000313" key="2">
    <source>
        <dbReference type="EMBL" id="MEH0635619.1"/>
    </source>
</evidence>
<dbReference type="Proteomes" id="UP001310290">
    <property type="component" value="Unassembled WGS sequence"/>
</dbReference>
<proteinExistence type="predicted"/>
<keyword evidence="3" id="KW-1185">Reference proteome</keyword>
<reference evidence="2" key="1">
    <citation type="submission" date="2023-04" db="EMBL/GenBank/DDBJ databases">
        <title>Genomic diversity of scab-causing Streptomyces spp. in the province of Quebec, Canada.</title>
        <authorList>
            <person name="Biessy A."/>
            <person name="Cadieux M."/>
            <person name="Ciotola M."/>
            <person name="Filion M."/>
        </authorList>
    </citation>
    <scope>NUCLEOTIDE SEQUENCE</scope>
    <source>
        <strain evidence="2">B21-115</strain>
    </source>
</reference>
<feature type="compositionally biased region" description="Basic and acidic residues" evidence="1">
    <location>
        <begin position="10"/>
        <end position="23"/>
    </location>
</feature>
<organism evidence="2 3">
    <name type="scientific">Streptomyces bottropensis</name>
    <dbReference type="NCBI Taxonomy" id="42235"/>
    <lineage>
        <taxon>Bacteria</taxon>
        <taxon>Bacillati</taxon>
        <taxon>Actinomycetota</taxon>
        <taxon>Actinomycetes</taxon>
        <taxon>Kitasatosporales</taxon>
        <taxon>Streptomycetaceae</taxon>
        <taxon>Streptomyces</taxon>
    </lineage>
</organism>